<protein>
    <submittedName>
        <fullName evidence="1">Uncharacterized protein</fullName>
    </submittedName>
</protein>
<proteinExistence type="predicted"/>
<evidence type="ECO:0000313" key="1">
    <source>
        <dbReference type="EMBL" id="PII30962.1"/>
    </source>
</evidence>
<sequence>MLIYKDLPDAGLPEHQALKGLLAVGSEFMVEQREDSEVRRAGEFIEMRRRPVGEGVRLCAVFESSDARRLFDDGSSQLLGDGQDRAGGYTPVRRTGLFTALIDEQQLDRGPDIVGGFKQTVRLARYTKVEDRVHDVDHTAQEGRGRVWHLGDGEHLLLVRERFDADDPRFFMGVTRAGATTRRTRLSRVELVKIKADTGKPAGVLMAFETFSGLGFDPGNRAVRVVDAEGSEALYDAYAVYTGRAGHLWGRFTQAGYRMDPSASYAVAEPAWHPDRFLSLVAVHGRAVDALRPDASILRQLSCSYTDRRGEVQTSTITFPAHPDPAYIWSAIETELLRVSPTTLLLRVLLAAVLAPGIATAGGARRLVLGVLLERGCGRHLVLAGPDRHLRAQGAAADASGHDGWPQWQGLALHGLCGPGGRWLGPGHDRGARDLGRGRRDPRQHRWQRVLRRAGHRHRAGGAHAFSAILARGLRRGRRAADRGRHPAGAVDAVRPLRHPAQARSPHHRLPQRAAHAAGLAGRRGELAAPHAARALAAARGLRGLGRRGQLLVPVYAERQADESGLLRPLQVRVHASKDGGQTWKKRPWRMTLPAMAWVDGQLLPGSRGYDITDYRYSYNRGELFPLVAVRDERGEVLPMNPGRPWIADARVKEPAYA</sequence>
<comment type="caution">
    <text evidence="1">The sequence shown here is derived from an EMBL/GenBank/DDBJ whole genome shotgun (WGS) entry which is preliminary data.</text>
</comment>
<reference evidence="1" key="1">
    <citation type="submission" date="2017-10" db="EMBL/GenBank/DDBJ databases">
        <title>Chryseobacterium sp. B5 is a hydrocarbonoclastic and plant growth promoting bacterium.</title>
        <authorList>
            <person name="Thijs S."/>
            <person name="Gkorezis P."/>
            <person name="Van Hamme J."/>
        </authorList>
    </citation>
    <scope>NUCLEOTIDE SEQUENCE</scope>
    <source>
        <strain evidence="1">B5</strain>
    </source>
</reference>
<dbReference type="EMBL" id="PEKC01000230">
    <property type="protein sequence ID" value="PII30962.1"/>
    <property type="molecule type" value="Genomic_DNA"/>
</dbReference>
<name>A0A2G7STI2_9FLAO</name>
<organism evidence="1">
    <name type="scientific">Chryseobacterium sp. B5</name>
    <dbReference type="NCBI Taxonomy" id="2050562"/>
    <lineage>
        <taxon>Bacteria</taxon>
        <taxon>Pseudomonadati</taxon>
        <taxon>Bacteroidota</taxon>
        <taxon>Flavobacteriia</taxon>
        <taxon>Flavobacteriales</taxon>
        <taxon>Weeksellaceae</taxon>
        <taxon>Chryseobacterium group</taxon>
        <taxon>Chryseobacterium</taxon>
    </lineage>
</organism>
<accession>A0A2G7STI2</accession>
<dbReference type="AlphaFoldDB" id="A0A2G7STI2"/>
<gene>
    <name evidence="1" type="ORF">CTI11_28120</name>
</gene>